<accession>A0A2P2J4L7</accession>
<evidence type="ECO:0000313" key="2">
    <source>
        <dbReference type="EMBL" id="MBW88395.1"/>
    </source>
</evidence>
<protein>
    <submittedName>
        <fullName evidence="2">Uncharacterized protein</fullName>
    </submittedName>
</protein>
<evidence type="ECO:0000256" key="1">
    <source>
        <dbReference type="SAM" id="MobiDB-lite"/>
    </source>
</evidence>
<reference evidence="2" key="1">
    <citation type="submission" date="2018-02" db="EMBL/GenBank/DDBJ databases">
        <title>Rhizophora mucronata_Transcriptome.</title>
        <authorList>
            <person name="Meera S.P."/>
            <person name="Sreeshan A."/>
            <person name="Augustine A."/>
        </authorList>
    </citation>
    <scope>NUCLEOTIDE SEQUENCE</scope>
    <source>
        <tissue evidence="2">Leaf</tissue>
    </source>
</reference>
<dbReference type="AlphaFoldDB" id="A0A2P2J4L7"/>
<name>A0A2P2J4L7_RHIMU</name>
<feature type="region of interest" description="Disordered" evidence="1">
    <location>
        <begin position="1"/>
        <end position="22"/>
    </location>
</feature>
<proteinExistence type="predicted"/>
<sequence length="22" mass="2630">MPWKMPFASSHQKLPQSHHEEP</sequence>
<dbReference type="EMBL" id="GGEC01007912">
    <property type="protein sequence ID" value="MBW88395.1"/>
    <property type="molecule type" value="Transcribed_RNA"/>
</dbReference>
<organism evidence="2">
    <name type="scientific">Rhizophora mucronata</name>
    <name type="common">Asiatic mangrove</name>
    <dbReference type="NCBI Taxonomy" id="61149"/>
    <lineage>
        <taxon>Eukaryota</taxon>
        <taxon>Viridiplantae</taxon>
        <taxon>Streptophyta</taxon>
        <taxon>Embryophyta</taxon>
        <taxon>Tracheophyta</taxon>
        <taxon>Spermatophyta</taxon>
        <taxon>Magnoliopsida</taxon>
        <taxon>eudicotyledons</taxon>
        <taxon>Gunneridae</taxon>
        <taxon>Pentapetalae</taxon>
        <taxon>rosids</taxon>
        <taxon>fabids</taxon>
        <taxon>Malpighiales</taxon>
        <taxon>Rhizophoraceae</taxon>
        <taxon>Rhizophora</taxon>
    </lineage>
</organism>